<evidence type="ECO:0000313" key="2">
    <source>
        <dbReference type="EMBL" id="ROV92651.1"/>
    </source>
</evidence>
<dbReference type="AlphaFoldDB" id="A0A423VNS0"/>
<comment type="caution">
    <text evidence="2">The sequence shown here is derived from an EMBL/GenBank/DDBJ whole genome shotgun (WGS) entry which is preliminary data.</text>
</comment>
<evidence type="ECO:0000313" key="3">
    <source>
        <dbReference type="Proteomes" id="UP000284375"/>
    </source>
</evidence>
<feature type="compositionally biased region" description="Polar residues" evidence="1">
    <location>
        <begin position="180"/>
        <end position="189"/>
    </location>
</feature>
<accession>A0A423VNS0</accession>
<sequence length="235" mass="25641">MPANFRTEEGMRRLLTAVIAAHDVKLNYKEIAKYFGESTPDGIQWQFRQIKRDAEAMKQGKGPADNTPVATPKSSRKRSAASAPSTGKSTAKKARGNAVKPTENHVINLDDDDSEHSPIQTPTKSRHIKIDFDMERENYAQMGFDYDTGAPLTTTAPSLDLTQSDSPNNDEDIKPVTPSDAPSYSFAQPTQPPAGGDDWTTWGNNSFGMGGTQSSNHSGPQKSYVADEFDDDLSV</sequence>
<dbReference type="STRING" id="252740.A0A423VNS0"/>
<feature type="region of interest" description="Disordered" evidence="1">
    <location>
        <begin position="150"/>
        <end position="235"/>
    </location>
</feature>
<evidence type="ECO:0000256" key="1">
    <source>
        <dbReference type="SAM" id="MobiDB-lite"/>
    </source>
</evidence>
<proteinExistence type="predicted"/>
<keyword evidence="3" id="KW-1185">Reference proteome</keyword>
<reference evidence="2 3" key="1">
    <citation type="submission" date="2015-09" db="EMBL/GenBank/DDBJ databases">
        <title>Host preference determinants of Valsa canker pathogens revealed by comparative genomics.</title>
        <authorList>
            <person name="Yin Z."/>
            <person name="Huang L."/>
        </authorList>
    </citation>
    <scope>NUCLEOTIDE SEQUENCE [LARGE SCALE GENOMIC DNA]</scope>
    <source>
        <strain evidence="2 3">YSFL</strain>
    </source>
</reference>
<organism evidence="2 3">
    <name type="scientific">Cytospora chrysosperma</name>
    <name type="common">Cytospora canker fungus</name>
    <name type="synonym">Sphaeria chrysosperma</name>
    <dbReference type="NCBI Taxonomy" id="252740"/>
    <lineage>
        <taxon>Eukaryota</taxon>
        <taxon>Fungi</taxon>
        <taxon>Dikarya</taxon>
        <taxon>Ascomycota</taxon>
        <taxon>Pezizomycotina</taxon>
        <taxon>Sordariomycetes</taxon>
        <taxon>Sordariomycetidae</taxon>
        <taxon>Diaporthales</taxon>
        <taxon>Cytosporaceae</taxon>
        <taxon>Cytospora</taxon>
    </lineage>
</organism>
<dbReference type="EMBL" id="LJZO01000036">
    <property type="protein sequence ID" value="ROV92651.1"/>
    <property type="molecule type" value="Genomic_DNA"/>
</dbReference>
<feature type="region of interest" description="Disordered" evidence="1">
    <location>
        <begin position="55"/>
        <end position="100"/>
    </location>
</feature>
<feature type="compositionally biased region" description="Polar residues" evidence="1">
    <location>
        <begin position="151"/>
        <end position="167"/>
    </location>
</feature>
<dbReference type="Proteomes" id="UP000284375">
    <property type="component" value="Unassembled WGS sequence"/>
</dbReference>
<gene>
    <name evidence="2" type="ORF">VSDG_06583</name>
</gene>
<dbReference type="OrthoDB" id="4828117at2759"/>
<feature type="compositionally biased region" description="Polar residues" evidence="1">
    <location>
        <begin position="201"/>
        <end position="221"/>
    </location>
</feature>
<protein>
    <submittedName>
        <fullName evidence="2">Uncharacterized protein</fullName>
    </submittedName>
</protein>
<name>A0A423VNS0_CYTCH</name>